<dbReference type="PANTHER" id="PTHR39153">
    <property type="entry name" value="AGR244WP"/>
    <property type="match status" value="1"/>
</dbReference>
<dbReference type="InParanoid" id="H2AY70"/>
<dbReference type="OrthoDB" id="3979469at2759"/>
<gene>
    <name evidence="2" type="primary">KAFR0G02880</name>
    <name evidence="2" type="ORF">KAFR_0G02880</name>
</gene>
<evidence type="ECO:0000313" key="3">
    <source>
        <dbReference type="Proteomes" id="UP000005220"/>
    </source>
</evidence>
<keyword evidence="1" id="KW-0812">Transmembrane</keyword>
<protein>
    <recommendedName>
        <fullName evidence="4">HIG1 domain-containing protein</fullName>
    </recommendedName>
</protein>
<organism evidence="2 3">
    <name type="scientific">Kazachstania africana (strain ATCC 22294 / BCRC 22015 / CBS 2517 / CECT 1963 / NBRC 1671 / NRRL Y-8276)</name>
    <name type="common">Yeast</name>
    <name type="synonym">Kluyveromyces africanus</name>
    <dbReference type="NCBI Taxonomy" id="1071382"/>
    <lineage>
        <taxon>Eukaryota</taxon>
        <taxon>Fungi</taxon>
        <taxon>Dikarya</taxon>
        <taxon>Ascomycota</taxon>
        <taxon>Saccharomycotina</taxon>
        <taxon>Saccharomycetes</taxon>
        <taxon>Saccharomycetales</taxon>
        <taxon>Saccharomycetaceae</taxon>
        <taxon>Kazachstania</taxon>
    </lineage>
</organism>
<dbReference type="HOGENOM" id="CLU_2038426_0_0_1"/>
<keyword evidence="1" id="KW-0472">Membrane</keyword>
<evidence type="ECO:0008006" key="4">
    <source>
        <dbReference type="Google" id="ProtNLM"/>
    </source>
</evidence>
<dbReference type="InterPro" id="IPR038882">
    <property type="entry name" value="Rcf3"/>
</dbReference>
<evidence type="ECO:0000256" key="1">
    <source>
        <dbReference type="SAM" id="Phobius"/>
    </source>
</evidence>
<name>H2AY70_KAZAF</name>
<dbReference type="GeneID" id="13887299"/>
<dbReference type="STRING" id="1071382.H2AY70"/>
<accession>H2AY70</accession>
<dbReference type="AlphaFoldDB" id="H2AY70"/>
<proteinExistence type="predicted"/>
<keyword evidence="1" id="KW-1133">Transmembrane helix</keyword>
<evidence type="ECO:0000313" key="2">
    <source>
        <dbReference type="EMBL" id="CCF59320.1"/>
    </source>
</evidence>
<dbReference type="RefSeq" id="XP_003958455.1">
    <property type="nucleotide sequence ID" value="XM_003958406.1"/>
</dbReference>
<dbReference type="Proteomes" id="UP000005220">
    <property type="component" value="Chromosome 7"/>
</dbReference>
<dbReference type="KEGG" id="kaf:KAFR_0G02880"/>
<dbReference type="PANTHER" id="PTHR39153:SF1">
    <property type="entry name" value="AGR244WP"/>
    <property type="match status" value="1"/>
</dbReference>
<sequence length="121" mass="13888">MRDHVQPIHYSQATVKELTKQIAVASCIGAFQGGLISITTGLLLRKFSSIYRTVRLPVRVFYHCSWISMGMVFRADKQLIIFQQNYYSQELQRRGKLLDEAADRGIFLEEEAITRSTTNTD</sequence>
<keyword evidence="3" id="KW-1185">Reference proteome</keyword>
<dbReference type="eggNOG" id="ENOG502S16Z">
    <property type="taxonomic scope" value="Eukaryota"/>
</dbReference>
<dbReference type="EMBL" id="HE650827">
    <property type="protein sequence ID" value="CCF59320.1"/>
    <property type="molecule type" value="Genomic_DNA"/>
</dbReference>
<reference evidence="2 3" key="1">
    <citation type="journal article" date="2011" name="Proc. Natl. Acad. Sci. U.S.A.">
        <title>Evolutionary erosion of yeast sex chromosomes by mating-type switching accidents.</title>
        <authorList>
            <person name="Gordon J.L."/>
            <person name="Armisen D."/>
            <person name="Proux-Wera E."/>
            <person name="Oheigeartaigh S.S."/>
            <person name="Byrne K.P."/>
            <person name="Wolfe K.H."/>
        </authorList>
    </citation>
    <scope>NUCLEOTIDE SEQUENCE [LARGE SCALE GENOMIC DNA]</scope>
    <source>
        <strain evidence="3">ATCC 22294 / BCRC 22015 / CBS 2517 / CECT 1963 / NBRC 1671 / NRRL Y-8276</strain>
    </source>
</reference>
<dbReference type="FunCoup" id="H2AY70">
    <property type="interactions" value="10"/>
</dbReference>
<feature type="transmembrane region" description="Helical" evidence="1">
    <location>
        <begin position="22"/>
        <end position="44"/>
    </location>
</feature>